<dbReference type="Proteomes" id="UP001498398">
    <property type="component" value="Unassembled WGS sequence"/>
</dbReference>
<organism evidence="4 5">
    <name type="scientific">Marasmiellus scandens</name>
    <dbReference type="NCBI Taxonomy" id="2682957"/>
    <lineage>
        <taxon>Eukaryota</taxon>
        <taxon>Fungi</taxon>
        <taxon>Dikarya</taxon>
        <taxon>Basidiomycota</taxon>
        <taxon>Agaricomycotina</taxon>
        <taxon>Agaricomycetes</taxon>
        <taxon>Agaricomycetidae</taxon>
        <taxon>Agaricales</taxon>
        <taxon>Marasmiineae</taxon>
        <taxon>Omphalotaceae</taxon>
        <taxon>Marasmiellus</taxon>
    </lineage>
</organism>
<sequence length="172" mass="18100">MSMSSTRRRPNTSAPGDGSRTITITGTPADEQHGDDAPEGQNGESSSGVVGTLKLHGGKKNRQRVVWSDDVVDNEDCGRKSSKICCIYHKPKPFDESSDEEDSDSDSDSDCGHGHSHSHRHSHGHGDEGSGGTGVQSRDGGSGVVHSLEESSDSDVNAYEAAPKSGKGKRKA</sequence>
<comment type="similarity">
    <text evidence="1 2">Belongs to the YPI1 family.</text>
</comment>
<proteinExistence type="inferred from homology"/>
<name>A0ABR1J8X9_9AGAR</name>
<dbReference type="InterPro" id="IPR011107">
    <property type="entry name" value="PPI_Ypi1"/>
</dbReference>
<feature type="compositionally biased region" description="Basic residues" evidence="3">
    <location>
        <begin position="114"/>
        <end position="123"/>
    </location>
</feature>
<gene>
    <name evidence="4" type="primary">YPI1_2</name>
    <name evidence="4" type="ORF">VKT23_011770</name>
</gene>
<comment type="subcellular location">
    <subcellularLocation>
        <location evidence="2">Nucleus</location>
    </subcellularLocation>
</comment>
<feature type="compositionally biased region" description="Acidic residues" evidence="3">
    <location>
        <begin position="96"/>
        <end position="109"/>
    </location>
</feature>
<comment type="caution">
    <text evidence="4">The sequence shown here is derived from an EMBL/GenBank/DDBJ whole genome shotgun (WGS) entry which is preliminary data.</text>
</comment>
<keyword evidence="2" id="KW-0539">Nucleus</keyword>
<keyword evidence="5" id="KW-1185">Reference proteome</keyword>
<dbReference type="Pfam" id="PF07491">
    <property type="entry name" value="PPI_Ypi1"/>
    <property type="match status" value="1"/>
</dbReference>
<protein>
    <recommendedName>
        <fullName evidence="2">Type 1 phosphatases regulator</fullName>
    </recommendedName>
</protein>
<evidence type="ECO:0000313" key="5">
    <source>
        <dbReference type="Proteomes" id="UP001498398"/>
    </source>
</evidence>
<evidence type="ECO:0000256" key="2">
    <source>
        <dbReference type="RuleBase" id="RU367162"/>
    </source>
</evidence>
<evidence type="ECO:0000256" key="1">
    <source>
        <dbReference type="ARBA" id="ARBA00005605"/>
    </source>
</evidence>
<dbReference type="EMBL" id="JBANRG010000026">
    <property type="protein sequence ID" value="KAK7453493.1"/>
    <property type="molecule type" value="Genomic_DNA"/>
</dbReference>
<dbReference type="PANTHER" id="PTHR20835">
    <property type="entry name" value="E3 UBIQUITIN-PROTEIN LIGASE PPP1R11-RELATED"/>
    <property type="match status" value="1"/>
</dbReference>
<dbReference type="PANTHER" id="PTHR20835:SF0">
    <property type="entry name" value="E3 UBIQUITIN-PROTEIN LIGASE PPP1R11"/>
    <property type="match status" value="1"/>
</dbReference>
<feature type="compositionally biased region" description="Basic residues" evidence="3">
    <location>
        <begin position="1"/>
        <end position="10"/>
    </location>
</feature>
<feature type="region of interest" description="Disordered" evidence="3">
    <location>
        <begin position="1"/>
        <end position="172"/>
    </location>
</feature>
<evidence type="ECO:0000256" key="3">
    <source>
        <dbReference type="SAM" id="MobiDB-lite"/>
    </source>
</evidence>
<accession>A0ABR1J8X9</accession>
<reference evidence="4 5" key="1">
    <citation type="submission" date="2024-01" db="EMBL/GenBank/DDBJ databases">
        <title>A draft genome for the cacao thread blight pathogen Marasmiellus scandens.</title>
        <authorList>
            <person name="Baruah I.K."/>
            <person name="Leung J."/>
            <person name="Bukari Y."/>
            <person name="Amoako-Attah I."/>
            <person name="Meinhardt L.W."/>
            <person name="Bailey B.A."/>
            <person name="Cohen S.P."/>
        </authorList>
    </citation>
    <scope>NUCLEOTIDE SEQUENCE [LARGE SCALE GENOMIC DNA]</scope>
    <source>
        <strain evidence="4 5">GH-19</strain>
    </source>
</reference>
<comment type="function">
    <text evidence="2">Regulator of type 1 phosphatases which maintains protein phosphatase activity under strict control.</text>
</comment>
<evidence type="ECO:0000313" key="4">
    <source>
        <dbReference type="EMBL" id="KAK7453493.1"/>
    </source>
</evidence>